<protein>
    <submittedName>
        <fullName evidence="1">Uncharacterized protein</fullName>
    </submittedName>
</protein>
<keyword evidence="2" id="KW-1185">Reference proteome</keyword>
<reference evidence="1" key="1">
    <citation type="submission" date="2023-04" db="EMBL/GenBank/DDBJ databases">
        <authorList>
            <consortium name="ELIXIR-Norway"/>
        </authorList>
    </citation>
    <scope>NUCLEOTIDE SEQUENCE [LARGE SCALE GENOMIC DNA]</scope>
</reference>
<accession>A0ABN8ZCM7</accession>
<gene>
    <name evidence="1" type="ORF">MRATA1EN1_LOCUS20215</name>
</gene>
<evidence type="ECO:0000313" key="1">
    <source>
        <dbReference type="EMBL" id="CAI9171253.1"/>
    </source>
</evidence>
<organism evidence="1 2">
    <name type="scientific">Rangifer tarandus platyrhynchus</name>
    <name type="common">Svalbard reindeer</name>
    <dbReference type="NCBI Taxonomy" id="3082113"/>
    <lineage>
        <taxon>Eukaryota</taxon>
        <taxon>Metazoa</taxon>
        <taxon>Chordata</taxon>
        <taxon>Craniata</taxon>
        <taxon>Vertebrata</taxon>
        <taxon>Euteleostomi</taxon>
        <taxon>Mammalia</taxon>
        <taxon>Eutheria</taxon>
        <taxon>Laurasiatheria</taxon>
        <taxon>Artiodactyla</taxon>
        <taxon>Ruminantia</taxon>
        <taxon>Pecora</taxon>
        <taxon>Cervidae</taxon>
        <taxon>Odocoileinae</taxon>
        <taxon>Rangifer</taxon>
    </lineage>
</organism>
<dbReference type="Proteomes" id="UP001176941">
    <property type="component" value="Chromosome 30"/>
</dbReference>
<sequence length="101" mass="10886">MELFIFLGRTGGEEASLASVCLSLESHYCNSSLMRRPSCGMGQLPSVSHGWTTSDMEARQAALPKQGAHQYGCSCPQEHNPLALHNSKLTATQSLWHGALA</sequence>
<proteinExistence type="predicted"/>
<evidence type="ECO:0000313" key="2">
    <source>
        <dbReference type="Proteomes" id="UP001176941"/>
    </source>
</evidence>
<dbReference type="EMBL" id="OX459966">
    <property type="protein sequence ID" value="CAI9171253.1"/>
    <property type="molecule type" value="Genomic_DNA"/>
</dbReference>
<name>A0ABN8ZCM7_RANTA</name>